<organism evidence="2 3">
    <name type="scientific">Aquipluma nitroreducens</name>
    <dbReference type="NCBI Taxonomy" id="2010828"/>
    <lineage>
        <taxon>Bacteria</taxon>
        <taxon>Pseudomonadati</taxon>
        <taxon>Bacteroidota</taxon>
        <taxon>Bacteroidia</taxon>
        <taxon>Marinilabiliales</taxon>
        <taxon>Prolixibacteraceae</taxon>
        <taxon>Aquipluma</taxon>
    </lineage>
</organism>
<keyword evidence="1" id="KW-0175">Coiled coil</keyword>
<evidence type="ECO:0000313" key="2">
    <source>
        <dbReference type="EMBL" id="BBE20154.1"/>
    </source>
</evidence>
<proteinExistence type="predicted"/>
<dbReference type="RefSeq" id="WP_318348329.1">
    <property type="nucleotide sequence ID" value="NZ_AP018694.1"/>
</dbReference>
<gene>
    <name evidence="2" type="ORF">AQPE_4345</name>
</gene>
<dbReference type="KEGG" id="anf:AQPE_4345"/>
<sequence length="290" mass="32769">MKTREKRITVIAAFILVAALIGTGLFYSANKSTTKDLNNEKLKSEMILSEKLALQKEIETFRSQINSLSGKNSELNNLLAETNKKLSEKEAQLSRIVRENGNIKSLKKELADLIQMKKEFEGQVLALNESIRKLNSEKDALNQKIASLQEENKQLASNLEILSSMTADNYLVETTKKMWLKPNFEKLTVMAKRTKKITVSFKVPENIVEDISFKIIKPDGKTAEGKDNGVAFRILNEDEGLMANINGGAIKVSKKIEMTYEPKEKQKPGLYQIEMYNGEKYIGTCNVKLR</sequence>
<dbReference type="Gene3D" id="1.10.287.1490">
    <property type="match status" value="1"/>
</dbReference>
<reference evidence="2" key="1">
    <citation type="journal article" date="2020" name="Int. J. Syst. Evol. Microbiol.">
        <title>Aquipluma nitroreducens gen. nov. sp. nov., a novel facultatively anaerobic bacterium isolated from a freshwater lake.</title>
        <authorList>
            <person name="Watanabe M."/>
            <person name="Kojima H."/>
            <person name="Fukui M."/>
        </authorList>
    </citation>
    <scope>NUCLEOTIDE SEQUENCE</scope>
    <source>
        <strain evidence="2">MeG22</strain>
    </source>
</reference>
<protein>
    <submittedName>
        <fullName evidence="2">Uncharacterized protein</fullName>
    </submittedName>
</protein>
<dbReference type="Proteomes" id="UP001193389">
    <property type="component" value="Chromosome"/>
</dbReference>
<keyword evidence="3" id="KW-1185">Reference proteome</keyword>
<evidence type="ECO:0000313" key="3">
    <source>
        <dbReference type="Proteomes" id="UP001193389"/>
    </source>
</evidence>
<evidence type="ECO:0000256" key="1">
    <source>
        <dbReference type="SAM" id="Coils"/>
    </source>
</evidence>
<dbReference type="EMBL" id="AP018694">
    <property type="protein sequence ID" value="BBE20154.1"/>
    <property type="molecule type" value="Genomic_DNA"/>
</dbReference>
<name>A0A5K7SG16_9BACT</name>
<feature type="coiled-coil region" evidence="1">
    <location>
        <begin position="65"/>
        <end position="165"/>
    </location>
</feature>
<accession>A0A5K7SG16</accession>
<dbReference type="AlphaFoldDB" id="A0A5K7SG16"/>